<gene>
    <name evidence="3" type="ORF">FA045_09735</name>
</gene>
<evidence type="ECO:0000256" key="1">
    <source>
        <dbReference type="SAM" id="MobiDB-lite"/>
    </source>
</evidence>
<dbReference type="EMBL" id="SWBO01000004">
    <property type="protein sequence ID" value="TKC01507.1"/>
    <property type="molecule type" value="Genomic_DNA"/>
</dbReference>
<feature type="region of interest" description="Disordered" evidence="1">
    <location>
        <begin position="193"/>
        <end position="316"/>
    </location>
</feature>
<name>A0A4U1C7Y3_9SPHI</name>
<keyword evidence="2" id="KW-0732">Signal</keyword>
<dbReference type="PROSITE" id="PS51257">
    <property type="entry name" value="PROKAR_LIPOPROTEIN"/>
    <property type="match status" value="1"/>
</dbReference>
<keyword evidence="4" id="KW-1185">Reference proteome</keyword>
<feature type="signal peptide" evidence="2">
    <location>
        <begin position="1"/>
        <end position="27"/>
    </location>
</feature>
<evidence type="ECO:0000313" key="4">
    <source>
        <dbReference type="Proteomes" id="UP000310477"/>
    </source>
</evidence>
<accession>A0A4U1C7Y3</accession>
<comment type="caution">
    <text evidence="3">The sequence shown here is derived from an EMBL/GenBank/DDBJ whole genome shotgun (WGS) entry which is preliminary data.</text>
</comment>
<protein>
    <recommendedName>
        <fullName evidence="5">Vitellogenin II</fullName>
    </recommendedName>
</protein>
<dbReference type="Proteomes" id="UP000310477">
    <property type="component" value="Unassembled WGS sequence"/>
</dbReference>
<evidence type="ECO:0000256" key="2">
    <source>
        <dbReference type="SAM" id="SignalP"/>
    </source>
</evidence>
<reference evidence="3 4" key="1">
    <citation type="submission" date="2019-04" db="EMBL/GenBank/DDBJ databases">
        <title>Pedobacter sp. AR-2-6 sp. nov., isolated from Arctic soil.</title>
        <authorList>
            <person name="Dahal R.H."/>
            <person name="Kim D.-U."/>
        </authorList>
    </citation>
    <scope>NUCLEOTIDE SEQUENCE [LARGE SCALE GENOMIC DNA]</scope>
    <source>
        <strain evidence="3 4">AR-2-6</strain>
    </source>
</reference>
<dbReference type="RefSeq" id="WP_136876874.1">
    <property type="nucleotide sequence ID" value="NZ_SWBO01000004.1"/>
</dbReference>
<dbReference type="AlphaFoldDB" id="A0A4U1C7Y3"/>
<evidence type="ECO:0000313" key="3">
    <source>
        <dbReference type="EMBL" id="TKC01507.1"/>
    </source>
</evidence>
<feature type="compositionally biased region" description="Gly residues" evidence="1">
    <location>
        <begin position="290"/>
        <end position="316"/>
    </location>
</feature>
<feature type="compositionally biased region" description="Polar residues" evidence="1">
    <location>
        <begin position="215"/>
        <end position="229"/>
    </location>
</feature>
<proteinExistence type="predicted"/>
<feature type="chain" id="PRO_5020837557" description="Vitellogenin II" evidence="2">
    <location>
        <begin position="28"/>
        <end position="316"/>
    </location>
</feature>
<evidence type="ECO:0008006" key="5">
    <source>
        <dbReference type="Google" id="ProtNLM"/>
    </source>
</evidence>
<sequence length="316" mass="33833">MKPNQLFTSMLAVTALFVASCSAPRVAQNTAIQDDVYNTTAQAKEYKPAVSVQAPQVENTTADGEVDDYYGKSDPYYDMDYSSRIDRFYYGNMNRGYFDPFYNYYGYNSFYDPFWGGGFGLGFNRWGFNNWGFNNFGFNNFGFYGGWGYDPFWGFNSNFNRFGTGYWGGGFGGWGGGFGGGFYGGGNNVNANYRPRPDRGGENGYNRPRPGSVNGVPTRSNTYGNNGVTRSRAESYNPGTNGGTVARPNTTGSRPTRGEATARPTRSEAPPRQAPSYAPQRQSSPPPASSGGGGGSSRGGGGSSGGGGGGGRPGRG</sequence>
<dbReference type="OrthoDB" id="800068at2"/>
<organism evidence="3 4">
    <name type="scientific">Pedobacter cryotolerans</name>
    <dbReference type="NCBI Taxonomy" id="2571270"/>
    <lineage>
        <taxon>Bacteria</taxon>
        <taxon>Pseudomonadati</taxon>
        <taxon>Bacteroidota</taxon>
        <taxon>Sphingobacteriia</taxon>
        <taxon>Sphingobacteriales</taxon>
        <taxon>Sphingobacteriaceae</taxon>
        <taxon>Pedobacter</taxon>
    </lineage>
</organism>